<keyword evidence="1" id="KW-0732">Signal</keyword>
<evidence type="ECO:0000313" key="3">
    <source>
        <dbReference type="Proteomes" id="UP000007963"/>
    </source>
</evidence>
<dbReference type="OMA" id="WCNDNTS"/>
<dbReference type="PANTHER" id="PTHR35605">
    <property type="entry name" value="ECP2 EFFECTOR PROTEIN DOMAIN-CONTAINING PROTEIN-RELATED"/>
    <property type="match status" value="1"/>
</dbReference>
<dbReference type="AlphaFoldDB" id="Q0CGV7"/>
<feature type="chain" id="PRO_5004170297" evidence="1">
    <location>
        <begin position="19"/>
        <end position="155"/>
    </location>
</feature>
<name>Q0CGV7_ASPTN</name>
<dbReference type="HOGENOM" id="CLU_089018_0_1_1"/>
<dbReference type="STRING" id="341663.Q0CGV7"/>
<reference evidence="3" key="1">
    <citation type="submission" date="2005-09" db="EMBL/GenBank/DDBJ databases">
        <title>Annotation of the Aspergillus terreus NIH2624 genome.</title>
        <authorList>
            <person name="Birren B.W."/>
            <person name="Lander E.S."/>
            <person name="Galagan J.E."/>
            <person name="Nusbaum C."/>
            <person name="Devon K."/>
            <person name="Henn M."/>
            <person name="Ma L.-J."/>
            <person name="Jaffe D.B."/>
            <person name="Butler J."/>
            <person name="Alvarez P."/>
            <person name="Gnerre S."/>
            <person name="Grabherr M."/>
            <person name="Kleber M."/>
            <person name="Mauceli E.W."/>
            <person name="Brockman W."/>
            <person name="Rounsley S."/>
            <person name="Young S.K."/>
            <person name="LaButti K."/>
            <person name="Pushparaj V."/>
            <person name="DeCaprio D."/>
            <person name="Crawford M."/>
            <person name="Koehrsen M."/>
            <person name="Engels R."/>
            <person name="Montgomery P."/>
            <person name="Pearson M."/>
            <person name="Howarth C."/>
            <person name="Larson L."/>
            <person name="Luoma S."/>
            <person name="White J."/>
            <person name="Alvarado L."/>
            <person name="Kodira C.D."/>
            <person name="Zeng Q."/>
            <person name="Oleary S."/>
            <person name="Yandava C."/>
            <person name="Denning D.W."/>
            <person name="Nierman W.C."/>
            <person name="Milne T."/>
            <person name="Madden K."/>
        </authorList>
    </citation>
    <scope>NUCLEOTIDE SEQUENCE [LARGE SCALE GENOMIC DNA]</scope>
    <source>
        <strain evidence="3">NIH 2624 / FGSC A1156</strain>
    </source>
</reference>
<dbReference type="RefSeq" id="XP_001209771.1">
    <property type="nucleotide sequence ID" value="XM_001209771.1"/>
</dbReference>
<accession>Q0CGV7</accession>
<dbReference type="VEuPathDB" id="FungiDB:ATEG_07085"/>
<protein>
    <submittedName>
        <fullName evidence="2">Uncharacterized protein</fullName>
    </submittedName>
</protein>
<sequence>MRLSAILPALAAFPLVRGLEAPIPGYGVEEFTWEVETKPGGPTVALNGTVQDIYARLIEINPTYDRDFAARVPQARSNDDEAPHLQKRFDIKCNNHGSANLKLIKEGIAYLYGVRGKPTIGPGPGKCGRVSCSWSAAIWWCNDVSVCIYYYLYQN</sequence>
<proteinExistence type="predicted"/>
<feature type="signal peptide" evidence="1">
    <location>
        <begin position="1"/>
        <end position="18"/>
    </location>
</feature>
<evidence type="ECO:0000256" key="1">
    <source>
        <dbReference type="SAM" id="SignalP"/>
    </source>
</evidence>
<dbReference type="EMBL" id="CH476603">
    <property type="protein sequence ID" value="EAU32469.1"/>
    <property type="molecule type" value="Genomic_DNA"/>
</dbReference>
<dbReference type="GeneID" id="4319278"/>
<gene>
    <name evidence="2" type="ORF">ATEG_07085</name>
</gene>
<dbReference type="Proteomes" id="UP000007963">
    <property type="component" value="Unassembled WGS sequence"/>
</dbReference>
<organism evidence="2 3">
    <name type="scientific">Aspergillus terreus (strain NIH 2624 / FGSC A1156)</name>
    <dbReference type="NCBI Taxonomy" id="341663"/>
    <lineage>
        <taxon>Eukaryota</taxon>
        <taxon>Fungi</taxon>
        <taxon>Dikarya</taxon>
        <taxon>Ascomycota</taxon>
        <taxon>Pezizomycotina</taxon>
        <taxon>Eurotiomycetes</taxon>
        <taxon>Eurotiomycetidae</taxon>
        <taxon>Eurotiales</taxon>
        <taxon>Aspergillaceae</taxon>
        <taxon>Aspergillus</taxon>
        <taxon>Aspergillus subgen. Circumdati</taxon>
    </lineage>
</organism>
<dbReference type="PANTHER" id="PTHR35605:SF1">
    <property type="entry name" value="ECP2 EFFECTOR PROTEIN DOMAIN-CONTAINING PROTEIN-RELATED"/>
    <property type="match status" value="1"/>
</dbReference>
<dbReference type="OrthoDB" id="3552888at2759"/>
<evidence type="ECO:0000313" key="2">
    <source>
        <dbReference type="EMBL" id="EAU32469.1"/>
    </source>
</evidence>